<gene>
    <name evidence="3" type="ORF">ACFSR2_03165</name>
</gene>
<dbReference type="RefSeq" id="WP_340236277.1">
    <property type="nucleotide sequence ID" value="NZ_JBBEWC010000006.1"/>
</dbReference>
<feature type="compositionally biased region" description="Polar residues" evidence="1">
    <location>
        <begin position="144"/>
        <end position="176"/>
    </location>
</feature>
<evidence type="ECO:0008006" key="5">
    <source>
        <dbReference type="Google" id="ProtNLM"/>
    </source>
</evidence>
<accession>A0ABW5J307</accession>
<sequence>MNKPKDKIEELFQNHSDDFDRMPDDSLWDNIEAHLPPATPVYRLWRWGLAAALLLFSLVGYVAYEFYGTNQQTDLAGKKENTSKRNADSENQEAQKSTKNEPEKANEGLGRDYTSQAETAALRAGNDKNKTSDYAGVEEKEKTSIASTVNKQKLNKASNKLNSTNEAVVAQNTQRGTKQKTDKPQISSNGTSANQIAVENSDNSTHIPLNTTETSDKEAVEPTQTEENKRLSGLSSLAGHPAVFDNEIAFNTAIASEPEYKPEEKKESFFKAPSELYVSLTPSLNYYRVISTMPINQFNAANNGGRVGWAVQAGAVYPLKIRRMNYRVGLSYFSTQSNFKYNVFTGRQQTIRLDNNTFGYVNIDDSRTESKRWHVLEIQNDLMYKIRPMHDLILGFKAGSSFSEKPVFDAYTGYRLSKQVNHRQIFWIEAAYAYAINGQQSSRNAFSYHMDKYSLRIGVNFR</sequence>
<evidence type="ECO:0000313" key="4">
    <source>
        <dbReference type="Proteomes" id="UP001597510"/>
    </source>
</evidence>
<organism evidence="3 4">
    <name type="scientific">Emticicia soli</name>
    <dbReference type="NCBI Taxonomy" id="2027878"/>
    <lineage>
        <taxon>Bacteria</taxon>
        <taxon>Pseudomonadati</taxon>
        <taxon>Bacteroidota</taxon>
        <taxon>Cytophagia</taxon>
        <taxon>Cytophagales</taxon>
        <taxon>Leadbetterellaceae</taxon>
        <taxon>Emticicia</taxon>
    </lineage>
</organism>
<keyword evidence="2" id="KW-1133">Transmembrane helix</keyword>
<keyword evidence="4" id="KW-1185">Reference proteome</keyword>
<evidence type="ECO:0000256" key="1">
    <source>
        <dbReference type="SAM" id="MobiDB-lite"/>
    </source>
</evidence>
<name>A0ABW5J307_9BACT</name>
<dbReference type="Proteomes" id="UP001597510">
    <property type="component" value="Unassembled WGS sequence"/>
</dbReference>
<evidence type="ECO:0000256" key="2">
    <source>
        <dbReference type="SAM" id="Phobius"/>
    </source>
</evidence>
<proteinExistence type="predicted"/>
<evidence type="ECO:0000313" key="3">
    <source>
        <dbReference type="EMBL" id="MFD2519868.1"/>
    </source>
</evidence>
<feature type="compositionally biased region" description="Basic and acidic residues" evidence="1">
    <location>
        <begin position="76"/>
        <end position="88"/>
    </location>
</feature>
<feature type="transmembrane region" description="Helical" evidence="2">
    <location>
        <begin position="44"/>
        <end position="64"/>
    </location>
</feature>
<reference evidence="4" key="1">
    <citation type="journal article" date="2019" name="Int. J. Syst. Evol. Microbiol.">
        <title>The Global Catalogue of Microorganisms (GCM) 10K type strain sequencing project: providing services to taxonomists for standard genome sequencing and annotation.</title>
        <authorList>
            <consortium name="The Broad Institute Genomics Platform"/>
            <consortium name="The Broad Institute Genome Sequencing Center for Infectious Disease"/>
            <person name="Wu L."/>
            <person name="Ma J."/>
        </authorList>
    </citation>
    <scope>NUCLEOTIDE SEQUENCE [LARGE SCALE GENOMIC DNA]</scope>
    <source>
        <strain evidence="4">KCTC 52344</strain>
    </source>
</reference>
<feature type="compositionally biased region" description="Basic and acidic residues" evidence="1">
    <location>
        <begin position="214"/>
        <end position="230"/>
    </location>
</feature>
<feature type="compositionally biased region" description="Basic and acidic residues" evidence="1">
    <location>
        <begin position="125"/>
        <end position="143"/>
    </location>
</feature>
<dbReference type="EMBL" id="JBHULC010000003">
    <property type="protein sequence ID" value="MFD2519868.1"/>
    <property type="molecule type" value="Genomic_DNA"/>
</dbReference>
<keyword evidence="2" id="KW-0472">Membrane</keyword>
<comment type="caution">
    <text evidence="3">The sequence shown here is derived from an EMBL/GenBank/DDBJ whole genome shotgun (WGS) entry which is preliminary data.</text>
</comment>
<keyword evidence="2" id="KW-0812">Transmembrane</keyword>
<protein>
    <recommendedName>
        <fullName evidence="5">Outer membrane protein beta-barrel domain-containing protein</fullName>
    </recommendedName>
</protein>
<feature type="region of interest" description="Disordered" evidence="1">
    <location>
        <begin position="76"/>
        <end position="231"/>
    </location>
</feature>
<feature type="compositionally biased region" description="Basic and acidic residues" evidence="1">
    <location>
        <begin position="96"/>
        <end position="110"/>
    </location>
</feature>
<feature type="compositionally biased region" description="Polar residues" evidence="1">
    <location>
        <begin position="184"/>
        <end position="213"/>
    </location>
</feature>